<name>A0ABP0B4Y8_9PEZI</name>
<keyword evidence="5" id="KW-1185">Reference proteome</keyword>
<feature type="compositionally biased region" description="Low complexity" evidence="3">
    <location>
        <begin position="42"/>
        <end position="69"/>
    </location>
</feature>
<keyword evidence="1 2" id="KW-0175">Coiled coil</keyword>
<evidence type="ECO:0000313" key="4">
    <source>
        <dbReference type="EMBL" id="CAK7214326.1"/>
    </source>
</evidence>
<feature type="coiled-coil region" evidence="2">
    <location>
        <begin position="153"/>
        <end position="187"/>
    </location>
</feature>
<evidence type="ECO:0000313" key="5">
    <source>
        <dbReference type="Proteomes" id="UP001642482"/>
    </source>
</evidence>
<evidence type="ECO:0000256" key="3">
    <source>
        <dbReference type="SAM" id="MobiDB-lite"/>
    </source>
</evidence>
<feature type="compositionally biased region" description="Low complexity" evidence="3">
    <location>
        <begin position="295"/>
        <end position="304"/>
    </location>
</feature>
<feature type="region of interest" description="Disordered" evidence="3">
    <location>
        <begin position="1"/>
        <end position="99"/>
    </location>
</feature>
<reference evidence="4 5" key="1">
    <citation type="submission" date="2024-01" db="EMBL/GenBank/DDBJ databases">
        <authorList>
            <person name="Allen C."/>
            <person name="Tagirdzhanova G."/>
        </authorList>
    </citation>
    <scope>NUCLEOTIDE SEQUENCE [LARGE SCALE GENOMIC DNA]</scope>
</reference>
<dbReference type="PANTHER" id="PTHR32083">
    <property type="entry name" value="CILIA AND FLAGELLA-ASSOCIATED PROTEIN 58-RELATED"/>
    <property type="match status" value="1"/>
</dbReference>
<accession>A0ABP0B4Y8</accession>
<feature type="region of interest" description="Disordered" evidence="3">
    <location>
        <begin position="290"/>
        <end position="316"/>
    </location>
</feature>
<protein>
    <submittedName>
        <fullName evidence="4">Uncharacterized protein</fullName>
    </submittedName>
</protein>
<feature type="region of interest" description="Disordered" evidence="3">
    <location>
        <begin position="698"/>
        <end position="744"/>
    </location>
</feature>
<feature type="coiled-coil region" evidence="2">
    <location>
        <begin position="493"/>
        <end position="671"/>
    </location>
</feature>
<sequence>MADVPIALRRTRRSTSSLSNAFHAVGGHASVPSDVPTPPLTPSSSSSKRSLSSRLSLSSRSTPSTPSSRQARRPKRVRFSDPGQLTSQPSSPATPSCNCSSTGLTPFVKRASLQTGLPVSGDVHFLPLRQVLDGRVQRRLRRNGLSEEMNSLHAEKRQKAKAVEVELARLREEVAAKDEQIRRLQTTAEGDPDDTIFQDNDRVMALQREVGVLRRQLASRPVEVDVETPPHDRTYNWTMAARDPFGSTISGDDDMTEVMDDRDDGEDGPPTIEVDGNDIFGDATMAELQCSTPSRPRVQRQQQQHHAAKYDNDSQRTLSFSMSLRGGGSFPTPPATSPVAWTDEAGVGEDDDDNGIPMTPVTPSMHLFSTRRVSPTPMKTATSEAEVQAMLPDPETDLLREEVTSLKQIQDGLEERITCLVRDLADKTAAFEGLSTSLRAFMPDNTNDDSPPLDAADIVDRLGAAFRTARLELEYLTPGEIEQPLTAPVAEVLDLLLGRLRQLSQQAHEADAQIDEYHAIESDLRQQLGARVSAMDALVKEVANKEATIKDLEVGADRFKGALASYARDVTELEAVVHKLEASLKEKDAKVTSLTAAHAQHGLALALRDARVHELRNEIEQNNATLRASQRNAHEATRQLRNDNSSLQAQLEAETQRAAAAKEAVATLQALLETEAPKEDGRKEKRLSLGKRLFRRSSGASSAVTTAGANAVTMEGTEAATPSRSTKKRRRYDSGLGFLDEEEA</sequence>
<evidence type="ECO:0000256" key="1">
    <source>
        <dbReference type="ARBA" id="ARBA00023054"/>
    </source>
</evidence>
<comment type="caution">
    <text evidence="4">The sequence shown here is derived from an EMBL/GenBank/DDBJ whole genome shotgun (WGS) entry which is preliminary data.</text>
</comment>
<dbReference type="EMBL" id="CAWUHD010000013">
    <property type="protein sequence ID" value="CAK7214326.1"/>
    <property type="molecule type" value="Genomic_DNA"/>
</dbReference>
<organism evidence="4 5">
    <name type="scientific">Sporothrix eucalyptigena</name>
    <dbReference type="NCBI Taxonomy" id="1812306"/>
    <lineage>
        <taxon>Eukaryota</taxon>
        <taxon>Fungi</taxon>
        <taxon>Dikarya</taxon>
        <taxon>Ascomycota</taxon>
        <taxon>Pezizomycotina</taxon>
        <taxon>Sordariomycetes</taxon>
        <taxon>Sordariomycetidae</taxon>
        <taxon>Ophiostomatales</taxon>
        <taxon>Ophiostomataceae</taxon>
        <taxon>Sporothrix</taxon>
    </lineage>
</organism>
<feature type="compositionally biased region" description="Low complexity" evidence="3">
    <location>
        <begin position="698"/>
        <end position="713"/>
    </location>
</feature>
<feature type="compositionally biased region" description="Polar residues" evidence="3">
    <location>
        <begin position="83"/>
        <end position="99"/>
    </location>
</feature>
<dbReference type="Proteomes" id="UP001642482">
    <property type="component" value="Unassembled WGS sequence"/>
</dbReference>
<evidence type="ECO:0000256" key="2">
    <source>
        <dbReference type="SAM" id="Coils"/>
    </source>
</evidence>
<proteinExistence type="predicted"/>
<gene>
    <name evidence="4" type="ORF">SEUCBS140593_002150</name>
</gene>
<dbReference type="PANTHER" id="PTHR32083:SF48">
    <property type="entry name" value="TRANS-GOLGI NETWORK-LOCALIZED SYP41-INTERACTING PROTEIN 1"/>
    <property type="match status" value="1"/>
</dbReference>